<evidence type="ECO:0000256" key="1">
    <source>
        <dbReference type="SAM" id="MobiDB-lite"/>
    </source>
</evidence>
<feature type="compositionally biased region" description="Low complexity" evidence="1">
    <location>
        <begin position="80"/>
        <end position="93"/>
    </location>
</feature>
<feature type="transmembrane region" description="Helical" evidence="2">
    <location>
        <begin position="150"/>
        <end position="172"/>
    </location>
</feature>
<keyword evidence="4" id="KW-1185">Reference proteome</keyword>
<reference evidence="4" key="1">
    <citation type="submission" date="2017-03" db="EMBL/GenBank/DDBJ databases">
        <authorList>
            <person name="Monnet C."/>
        </authorList>
    </citation>
    <scope>NUCLEOTIDE SEQUENCE [LARGE SCALE GENOMIC DNA]</scope>
    <source>
        <strain evidence="4">SJ5-8</strain>
    </source>
</reference>
<sequence>MSSGDPDPQIPPMPDRTPEQAQQEHRSAQSAWAPPQDGGTGPGSVPGAAHSPASHDSPEPHDPAHTAAPPADGSGPTFDGGAAAQAPGSQPTAPHSPAPQPPYAPQTSGAHGAGPAGEVPQPAPAPGYAPGQVPTTRRQERKKSTSKMPLILSLSAVGLVLVLVVVGALIVMNVNRSQYGPETVAQEYLDAVAAGDLAAAQEITPATVPNGANEALVDPDIFAASSSAIEDIQVSEADINGDTATMTAAYTIDGQDYELPLTADKSGRQGVFFDQWTLQPPVLQTLSVDLTQTADATVNGESVDLATGATEYAVMPGAYELVVPETTYTEEGSSGITVGFAPDAEPQPATLNVTIDVTDAYKEDVTEAVNTMLDECLESGDLETECGFFDRDSFANADEKETYDTLQTDGVEYEMTERPEIVVTDYGVPGTGSFYTDDETPGEVEAEVEDENGAEYTLTSELRPSGTVTVDGDSISISFLYNG</sequence>
<keyword evidence="2" id="KW-0812">Transmembrane</keyword>
<dbReference type="EMBL" id="FXZM01000009">
    <property type="protein sequence ID" value="SMY12476.1"/>
    <property type="molecule type" value="Genomic_DNA"/>
</dbReference>
<evidence type="ECO:0000313" key="4">
    <source>
        <dbReference type="Proteomes" id="UP000234462"/>
    </source>
</evidence>
<accession>A0A2H1L6F1</accession>
<dbReference type="OrthoDB" id="5181884at2"/>
<name>A0A2H1L6F1_9MICO</name>
<dbReference type="Proteomes" id="UP000234462">
    <property type="component" value="Unassembled WGS sequence"/>
</dbReference>
<protein>
    <submittedName>
        <fullName evidence="3">Uncharacterized protein</fullName>
    </submittedName>
</protein>
<dbReference type="AlphaFoldDB" id="A0A2H1L6F1"/>
<gene>
    <name evidence="3" type="ORF">BJEO58_02072</name>
</gene>
<evidence type="ECO:0000256" key="2">
    <source>
        <dbReference type="SAM" id="Phobius"/>
    </source>
</evidence>
<keyword evidence="2" id="KW-1133">Transmembrane helix</keyword>
<feature type="region of interest" description="Disordered" evidence="1">
    <location>
        <begin position="1"/>
        <end position="146"/>
    </location>
</feature>
<keyword evidence="2" id="KW-0472">Membrane</keyword>
<dbReference type="RefSeq" id="WP_144573912.1">
    <property type="nucleotide sequence ID" value="NZ_FXZM01000009.1"/>
</dbReference>
<organism evidence="3 4">
    <name type="scientific">Brevibacterium jeotgali</name>
    <dbReference type="NCBI Taxonomy" id="1262550"/>
    <lineage>
        <taxon>Bacteria</taxon>
        <taxon>Bacillati</taxon>
        <taxon>Actinomycetota</taxon>
        <taxon>Actinomycetes</taxon>
        <taxon>Micrococcales</taxon>
        <taxon>Brevibacteriaceae</taxon>
        <taxon>Brevibacterium</taxon>
    </lineage>
</organism>
<feature type="compositionally biased region" description="Pro residues" evidence="1">
    <location>
        <begin position="94"/>
        <end position="104"/>
    </location>
</feature>
<proteinExistence type="predicted"/>
<evidence type="ECO:0000313" key="3">
    <source>
        <dbReference type="EMBL" id="SMY12476.1"/>
    </source>
</evidence>
<feature type="compositionally biased region" description="Basic and acidic residues" evidence="1">
    <location>
        <begin position="16"/>
        <end position="27"/>
    </location>
</feature>